<reference evidence="2" key="1">
    <citation type="journal article" date="2019" name="Int. J. Syst. Evol. Microbiol.">
        <title>The Global Catalogue of Microorganisms (GCM) 10K type strain sequencing project: providing services to taxonomists for standard genome sequencing and annotation.</title>
        <authorList>
            <consortium name="The Broad Institute Genomics Platform"/>
            <consortium name="The Broad Institute Genome Sequencing Center for Infectious Disease"/>
            <person name="Wu L."/>
            <person name="Ma J."/>
        </authorList>
    </citation>
    <scope>NUCLEOTIDE SEQUENCE [LARGE SCALE GENOMIC DNA]</scope>
    <source>
        <strain evidence="2">JCM 4087</strain>
    </source>
</reference>
<keyword evidence="2" id="KW-1185">Reference proteome</keyword>
<gene>
    <name evidence="1" type="ORF">GCM10020221_11210</name>
</gene>
<evidence type="ECO:0000313" key="1">
    <source>
        <dbReference type="EMBL" id="GAA2916935.1"/>
    </source>
</evidence>
<name>A0ABP6J1H9_STRTU</name>
<proteinExistence type="predicted"/>
<accession>A0ABP6J1H9</accession>
<dbReference type="EMBL" id="BAAAXZ010000041">
    <property type="protein sequence ID" value="GAA2916935.1"/>
    <property type="molecule type" value="Genomic_DNA"/>
</dbReference>
<comment type="caution">
    <text evidence="1">The sequence shown here is derived from an EMBL/GenBank/DDBJ whole genome shotgun (WGS) entry which is preliminary data.</text>
</comment>
<evidence type="ECO:0000313" key="2">
    <source>
        <dbReference type="Proteomes" id="UP001501102"/>
    </source>
</evidence>
<sequence>MRAREAIEHIRTLGLDRLNTTDLGQVRGQLAGAEGVSVAASATKAEGAVSRIKSAGLEPLNGASLGNVRNELSGEANSVASSAGSAERKVTSVHTEITQLNEASLSGLKATLDGPEGSLKESVQNVKGSVTRLGNAIRDLKDISFYTILGKFDDLKSSVMDTKDRVGLPSGKTGLNYALRKLNSVDYSGKGGAESKLNDLKAKVDEVTAAALLLKGALRDINGETDGGREGQRWWESWWRWQGWRWWKASLVLRPNSTWIPCNWDSCILRWRFYRPLCCEWCRRRCLSGVRSSFLDGKSSSCGCT</sequence>
<organism evidence="1 2">
    <name type="scientific">Streptomyces thioluteus</name>
    <dbReference type="NCBI Taxonomy" id="66431"/>
    <lineage>
        <taxon>Bacteria</taxon>
        <taxon>Bacillati</taxon>
        <taxon>Actinomycetota</taxon>
        <taxon>Actinomycetes</taxon>
        <taxon>Kitasatosporales</taxon>
        <taxon>Streptomycetaceae</taxon>
        <taxon>Streptomyces</taxon>
    </lineage>
</organism>
<dbReference type="Proteomes" id="UP001501102">
    <property type="component" value="Unassembled WGS sequence"/>
</dbReference>
<protein>
    <submittedName>
        <fullName evidence="1">Uncharacterized protein</fullName>
    </submittedName>
</protein>